<dbReference type="InterPro" id="IPR051614">
    <property type="entry name" value="UPF0045_domain"/>
</dbReference>
<evidence type="ECO:0000313" key="4">
    <source>
        <dbReference type="Proteomes" id="UP000006866"/>
    </source>
</evidence>
<protein>
    <recommendedName>
        <fullName evidence="2">Thiamine-binding protein domain-containing protein</fullName>
    </recommendedName>
</protein>
<dbReference type="InterPro" id="IPR029756">
    <property type="entry name" value="MTH1187/YkoF-like"/>
</dbReference>
<reference evidence="4" key="1">
    <citation type="submission" date="2010-10" db="EMBL/GenBank/DDBJ databases">
        <title>The complete genome of Halanaerobium praevalens DSM 2228.</title>
        <authorList>
            <consortium name="US DOE Joint Genome Institute (JGI-PGF)"/>
            <person name="Lucas S."/>
            <person name="Copeland A."/>
            <person name="Lapidus A."/>
            <person name="Glavina del Rio T."/>
            <person name="Dalin E."/>
            <person name="Tice H."/>
            <person name="Bruce D."/>
            <person name="Goodwin L."/>
            <person name="Pitluck S."/>
            <person name="Kyrpides N."/>
            <person name="Mavromatis K."/>
            <person name="Ivanova N."/>
            <person name="Ovchinnikova G."/>
            <person name="Chertkov O."/>
            <person name="Detter J.C."/>
            <person name="Han C."/>
            <person name="Larimer F."/>
            <person name="Land M."/>
            <person name="Hauser L."/>
            <person name="Markowitz V."/>
            <person name="Cheng J.-F."/>
            <person name="Hugenholtz P."/>
            <person name="Woyke T."/>
            <person name="Wu D."/>
            <person name="Tindall B."/>
            <person name="Pomrenke H.G."/>
            <person name="Brambilla E."/>
            <person name="Klenk H.-P."/>
            <person name="Eisen J.A."/>
        </authorList>
    </citation>
    <scope>NUCLEOTIDE SEQUENCE [LARGE SCALE GENOMIC DNA]</scope>
    <source>
        <strain evidence="4">ATCC 33744 / DSM 2228 / GSL</strain>
    </source>
</reference>
<dbReference type="Pfam" id="PF01910">
    <property type="entry name" value="Thiamine_BP"/>
    <property type="match status" value="1"/>
</dbReference>
<organism evidence="3 4">
    <name type="scientific">Halanaerobium praevalens (strain ATCC 33744 / DSM 2228 / GSL)</name>
    <dbReference type="NCBI Taxonomy" id="572479"/>
    <lineage>
        <taxon>Bacteria</taxon>
        <taxon>Bacillati</taxon>
        <taxon>Bacillota</taxon>
        <taxon>Clostridia</taxon>
        <taxon>Halanaerobiales</taxon>
        <taxon>Halanaerobiaceae</taxon>
        <taxon>Halanaerobium</taxon>
    </lineage>
</organism>
<keyword evidence="4" id="KW-1185">Reference proteome</keyword>
<evidence type="ECO:0000259" key="2">
    <source>
        <dbReference type="Pfam" id="PF01910"/>
    </source>
</evidence>
<feature type="domain" description="Thiamine-binding protein" evidence="2">
    <location>
        <begin position="12"/>
        <end position="99"/>
    </location>
</feature>
<dbReference type="Gene3D" id="3.30.70.930">
    <property type="match status" value="1"/>
</dbReference>
<gene>
    <name evidence="3" type="ordered locus">Hprae_0298</name>
</gene>
<dbReference type="eggNOG" id="COG0011">
    <property type="taxonomic scope" value="Bacteria"/>
</dbReference>
<evidence type="ECO:0000313" key="3">
    <source>
        <dbReference type="EMBL" id="ADO76455.1"/>
    </source>
</evidence>
<dbReference type="PANTHER" id="PTHR33777:SF1">
    <property type="entry name" value="UPF0045 PROTEIN ECM15"/>
    <property type="match status" value="1"/>
</dbReference>
<evidence type="ECO:0000256" key="1">
    <source>
        <dbReference type="ARBA" id="ARBA00010272"/>
    </source>
</evidence>
<dbReference type="EMBL" id="CP002175">
    <property type="protein sequence ID" value="ADO76455.1"/>
    <property type="molecule type" value="Genomic_DNA"/>
</dbReference>
<dbReference type="HOGENOM" id="CLU_137479_2_0_9"/>
<dbReference type="SUPFAM" id="SSF89957">
    <property type="entry name" value="MTH1187/YkoF-like"/>
    <property type="match status" value="1"/>
</dbReference>
<dbReference type="PANTHER" id="PTHR33777">
    <property type="entry name" value="UPF0045 PROTEIN ECM15"/>
    <property type="match status" value="1"/>
</dbReference>
<proteinExistence type="inferred from homology"/>
<sequence length="109" mass="11715">MLERSDLMKAAVDIQCLPLGAVAKEEIYALVDQAIKVIEKAGHDYTVSAFSTTIEGDLEEIWATALEAHLAVQKAAGSNVISYLKLATGPELGTTAEKLARQVKAKEDE</sequence>
<dbReference type="GO" id="GO:0005829">
    <property type="term" value="C:cytosol"/>
    <property type="evidence" value="ECO:0007669"/>
    <property type="project" value="TreeGrafter"/>
</dbReference>
<dbReference type="Proteomes" id="UP000006866">
    <property type="component" value="Chromosome"/>
</dbReference>
<accession>E3DN49</accession>
<dbReference type="STRING" id="572479.Hprae_0298"/>
<dbReference type="AlphaFoldDB" id="E3DN49"/>
<dbReference type="KEGG" id="hpk:Hprae_0298"/>
<reference evidence="3 4" key="2">
    <citation type="journal article" date="2011" name="Stand. Genomic Sci.">
        <title>Complete genome sequence of the extremely halophilic Halanaerobium praevalens type strain (GSL).</title>
        <authorList>
            <person name="Ivanova N."/>
            <person name="Sikorski J."/>
            <person name="Chertkov O."/>
            <person name="Nolan M."/>
            <person name="Lucas S."/>
            <person name="Hammon N."/>
            <person name="Deshpande S."/>
            <person name="Cheng J.F."/>
            <person name="Tapia R."/>
            <person name="Han C."/>
            <person name="Goodwin L."/>
            <person name="Pitluck S."/>
            <person name="Huntemann M."/>
            <person name="Liolios K."/>
            <person name="Pagani I."/>
            <person name="Mavromatis K."/>
            <person name="Ovchinikova G."/>
            <person name="Pati A."/>
            <person name="Chen A."/>
            <person name="Palaniappan K."/>
            <person name="Land M."/>
            <person name="Hauser L."/>
            <person name="Brambilla E.M."/>
            <person name="Kannan K.P."/>
            <person name="Rohde M."/>
            <person name="Tindall B.J."/>
            <person name="Goker M."/>
            <person name="Detter J.C."/>
            <person name="Woyke T."/>
            <person name="Bristow J."/>
            <person name="Eisen J.A."/>
            <person name="Markowitz V."/>
            <person name="Hugenholtz P."/>
            <person name="Kyrpides N.C."/>
            <person name="Klenk H.P."/>
            <person name="Lapidus A."/>
        </authorList>
    </citation>
    <scope>NUCLEOTIDE SEQUENCE [LARGE SCALE GENOMIC DNA]</scope>
    <source>
        <strain evidence="4">ATCC 33744 / DSM 2228 / GSL</strain>
    </source>
</reference>
<name>E3DN49_HALPG</name>
<dbReference type="PATRIC" id="fig|572479.3.peg.301"/>
<comment type="similarity">
    <text evidence="1">Belongs to the UPF0045 family.</text>
</comment>
<dbReference type="InterPro" id="IPR002767">
    <property type="entry name" value="Thiamine_BP"/>
</dbReference>